<feature type="domain" description="PAS" evidence="3">
    <location>
        <begin position="187"/>
        <end position="257"/>
    </location>
</feature>
<organism evidence="5 6">
    <name type="scientific">Pseudodesulfovibrio profundus</name>
    <dbReference type="NCBI Taxonomy" id="57320"/>
    <lineage>
        <taxon>Bacteria</taxon>
        <taxon>Pseudomonadati</taxon>
        <taxon>Thermodesulfobacteriota</taxon>
        <taxon>Desulfovibrionia</taxon>
        <taxon>Desulfovibrionales</taxon>
        <taxon>Desulfovibrionaceae</taxon>
    </lineage>
</organism>
<dbReference type="PROSITE" id="PS50112">
    <property type="entry name" value="PAS"/>
    <property type="match status" value="1"/>
</dbReference>
<dbReference type="Pfam" id="PF07228">
    <property type="entry name" value="SpoIIE"/>
    <property type="match status" value="1"/>
</dbReference>
<dbReference type="AlphaFoldDB" id="A0A2C8F932"/>
<dbReference type="EC" id="3.1.3.3" evidence="5"/>
<feature type="coiled-coil region" evidence="2">
    <location>
        <begin position="9"/>
        <end position="54"/>
    </location>
</feature>
<dbReference type="NCBIfam" id="TIGR00229">
    <property type="entry name" value="sensory_box"/>
    <property type="match status" value="2"/>
</dbReference>
<dbReference type="PROSITE" id="PS50113">
    <property type="entry name" value="PAC"/>
    <property type="match status" value="2"/>
</dbReference>
<evidence type="ECO:0000259" key="4">
    <source>
        <dbReference type="PROSITE" id="PS50113"/>
    </source>
</evidence>
<dbReference type="InterPro" id="IPR013655">
    <property type="entry name" value="PAS_fold_3"/>
</dbReference>
<keyword evidence="6" id="KW-1185">Reference proteome</keyword>
<dbReference type="InterPro" id="IPR000700">
    <property type="entry name" value="PAS-assoc_C"/>
</dbReference>
<dbReference type="SMART" id="SM00086">
    <property type="entry name" value="PAC"/>
    <property type="match status" value="2"/>
</dbReference>
<feature type="domain" description="PAC" evidence="4">
    <location>
        <begin position="134"/>
        <end position="186"/>
    </location>
</feature>
<dbReference type="PANTHER" id="PTHR43156:SF2">
    <property type="entry name" value="STAGE II SPORULATION PROTEIN E"/>
    <property type="match status" value="1"/>
</dbReference>
<accession>A0A2C8F932</accession>
<proteinExistence type="predicted"/>
<feature type="domain" description="PAC" evidence="4">
    <location>
        <begin position="259"/>
        <end position="311"/>
    </location>
</feature>
<protein>
    <submittedName>
        <fullName evidence="5">RsbP</fullName>
        <ecNumber evidence="5">3.1.3.3</ecNumber>
    </submittedName>
</protein>
<dbReference type="GO" id="GO:0016791">
    <property type="term" value="F:phosphatase activity"/>
    <property type="evidence" value="ECO:0007669"/>
    <property type="project" value="TreeGrafter"/>
</dbReference>
<dbReference type="InterPro" id="IPR000014">
    <property type="entry name" value="PAS"/>
</dbReference>
<dbReference type="Pfam" id="PF00989">
    <property type="entry name" value="PAS"/>
    <property type="match status" value="1"/>
</dbReference>
<reference evidence="6" key="1">
    <citation type="submission" date="2017-09" db="EMBL/GenBank/DDBJ databases">
        <authorList>
            <person name="Regsiter A."/>
            <person name="William W."/>
        </authorList>
    </citation>
    <scope>NUCLEOTIDE SEQUENCE [LARGE SCALE GENOMIC DNA]</scope>
    <source>
        <strain evidence="6">500-1</strain>
    </source>
</reference>
<dbReference type="GO" id="GO:0006355">
    <property type="term" value="P:regulation of DNA-templated transcription"/>
    <property type="evidence" value="ECO:0007669"/>
    <property type="project" value="InterPro"/>
</dbReference>
<dbReference type="SUPFAM" id="SSF81606">
    <property type="entry name" value="PP2C-like"/>
    <property type="match status" value="1"/>
</dbReference>
<dbReference type="EMBL" id="LT907975">
    <property type="protein sequence ID" value="SOB58660.1"/>
    <property type="molecule type" value="Genomic_DNA"/>
</dbReference>
<keyword evidence="2" id="KW-0175">Coiled coil</keyword>
<dbReference type="KEGG" id="pprf:DPRO_1760"/>
<dbReference type="Gene3D" id="3.30.450.20">
    <property type="entry name" value="PAS domain"/>
    <property type="match status" value="2"/>
</dbReference>
<dbReference type="CDD" id="cd00130">
    <property type="entry name" value="PAS"/>
    <property type="match status" value="2"/>
</dbReference>
<dbReference type="InterPro" id="IPR035965">
    <property type="entry name" value="PAS-like_dom_sf"/>
</dbReference>
<dbReference type="InterPro" id="IPR001932">
    <property type="entry name" value="PPM-type_phosphatase-like_dom"/>
</dbReference>
<dbReference type="Proteomes" id="UP000219215">
    <property type="component" value="Chromosome DPRO"/>
</dbReference>
<dbReference type="OrthoDB" id="343514at2"/>
<dbReference type="RefSeq" id="WP_097011679.1">
    <property type="nucleotide sequence ID" value="NZ_LT907975.1"/>
</dbReference>
<dbReference type="SUPFAM" id="SSF55785">
    <property type="entry name" value="PYP-like sensor domain (PAS domain)"/>
    <property type="match status" value="2"/>
</dbReference>
<evidence type="ECO:0000313" key="5">
    <source>
        <dbReference type="EMBL" id="SOB58660.1"/>
    </source>
</evidence>
<dbReference type="InterPro" id="IPR013767">
    <property type="entry name" value="PAS_fold"/>
</dbReference>
<evidence type="ECO:0000313" key="6">
    <source>
        <dbReference type="Proteomes" id="UP000219215"/>
    </source>
</evidence>
<evidence type="ECO:0000259" key="3">
    <source>
        <dbReference type="PROSITE" id="PS50112"/>
    </source>
</evidence>
<dbReference type="SMART" id="SM00091">
    <property type="entry name" value="PAS"/>
    <property type="match status" value="2"/>
</dbReference>
<keyword evidence="1 5" id="KW-0378">Hydrolase</keyword>
<dbReference type="SMART" id="SM00331">
    <property type="entry name" value="PP2C_SIG"/>
    <property type="match status" value="1"/>
</dbReference>
<evidence type="ECO:0000256" key="1">
    <source>
        <dbReference type="ARBA" id="ARBA00022801"/>
    </source>
</evidence>
<dbReference type="Gene3D" id="3.60.40.10">
    <property type="entry name" value="PPM-type phosphatase domain"/>
    <property type="match status" value="1"/>
</dbReference>
<sequence length="552" mass="62042">MPTNEQPSYEALLAEIARLRRDRDKQAQDLHDFKQQARQGAAECLNEVEQLRQARETMGLANLIVENSPAILFRREATEEAKLVYVSDNIRQWGYTPEQFISQELSFADIVEKDDQERLSQEIDDYRDKDAGGYAQEYRIRTADGDVRWISDETSVLRDEEGNRLYNQGVLMDITDRKKADQALAASEFKFRRIIETAGEGYFLLNDEMRIVEVNEAYCRMTGYTAEELLGKNPMDLATPAYRRFLLSNMDSLLKKDYRRFEGSIHHKDGHVIPILVNANTLRDRDGNVLGNVAFIADITEQKKAVMLAGEVQKSLLPDTPPRIPGLDMAGASLASEIAGGDYFDYLEGFDREQPSVAVAVGDISGHGVDAALLMTTARAFLRMRAAQPGTPAQIVTEMNRHLSDDLDGSGRFMTLFYLKLDPSENLAHWVRAGHDPAMIYCPVHDAFTELGGEETGLPLGVTRESQYSEEMNELHPGQIIAIGTDGIWETRNPDGEMFGKNRFKAIVRKHAHGTAQEILDAVFEAVQLYSGFARPDDDITLVVIKYGFESL</sequence>
<dbReference type="InterPro" id="IPR052016">
    <property type="entry name" value="Bact_Sigma-Reg"/>
</dbReference>
<name>A0A2C8F932_9BACT</name>
<dbReference type="InterPro" id="IPR036457">
    <property type="entry name" value="PPM-type-like_dom_sf"/>
</dbReference>
<dbReference type="Pfam" id="PF08447">
    <property type="entry name" value="PAS_3"/>
    <property type="match status" value="1"/>
</dbReference>
<evidence type="ECO:0000256" key="2">
    <source>
        <dbReference type="SAM" id="Coils"/>
    </source>
</evidence>
<gene>
    <name evidence="5" type="primary">rsbP</name>
    <name evidence="5" type="ORF">DPRO_1760</name>
</gene>
<dbReference type="InterPro" id="IPR001610">
    <property type="entry name" value="PAC"/>
</dbReference>
<dbReference type="PANTHER" id="PTHR43156">
    <property type="entry name" value="STAGE II SPORULATION PROTEIN E-RELATED"/>
    <property type="match status" value="1"/>
</dbReference>